<evidence type="ECO:0000313" key="2">
    <source>
        <dbReference type="Proteomes" id="UP000198870"/>
    </source>
</evidence>
<dbReference type="AlphaFoldDB" id="A0A1G5JMT5"/>
<reference evidence="1 2" key="1">
    <citation type="submission" date="2016-10" db="EMBL/GenBank/DDBJ databases">
        <authorList>
            <person name="de Groot N.N."/>
        </authorList>
    </citation>
    <scope>NUCLEOTIDE SEQUENCE [LARGE SCALE GENOMIC DNA]</scope>
    <source>
        <strain evidence="1 2">AA1</strain>
    </source>
</reference>
<keyword evidence="2" id="KW-1185">Reference proteome</keyword>
<evidence type="ECO:0000313" key="1">
    <source>
        <dbReference type="EMBL" id="SCY89200.1"/>
    </source>
</evidence>
<name>A0A1G5JMT5_9BACT</name>
<gene>
    <name evidence="1" type="ORF">SAMN05216233_13410</name>
</gene>
<sequence>MKPLNYAVLKYFTTVDEACADDVMAALKGEYSHFKAFNKTDLISAIMTAEANGLLEETRYDMDANNELRVYYRAHQEGADTINHYITD</sequence>
<dbReference type="EMBL" id="FMUX01000034">
    <property type="protein sequence ID" value="SCY89200.1"/>
    <property type="molecule type" value="Genomic_DNA"/>
</dbReference>
<dbReference type="RefSeq" id="WP_092215726.1">
    <property type="nucleotide sequence ID" value="NZ_FMUX01000034.1"/>
</dbReference>
<dbReference type="Proteomes" id="UP000198870">
    <property type="component" value="Unassembled WGS sequence"/>
</dbReference>
<accession>A0A1G5JMT5</accession>
<organism evidence="1 2">
    <name type="scientific">Desulfoluna spongiiphila</name>
    <dbReference type="NCBI Taxonomy" id="419481"/>
    <lineage>
        <taxon>Bacteria</taxon>
        <taxon>Pseudomonadati</taxon>
        <taxon>Thermodesulfobacteriota</taxon>
        <taxon>Desulfobacteria</taxon>
        <taxon>Desulfobacterales</taxon>
        <taxon>Desulfolunaceae</taxon>
        <taxon>Desulfoluna</taxon>
    </lineage>
</organism>
<dbReference type="OrthoDB" id="5458390at2"/>
<protein>
    <submittedName>
        <fullName evidence="1">Uncharacterized protein</fullName>
    </submittedName>
</protein>
<proteinExistence type="predicted"/>